<dbReference type="PANTHER" id="PTHR47073">
    <property type="entry name" value="PROTEIN ANTI-SILENCING 1"/>
    <property type="match status" value="1"/>
</dbReference>
<name>A0A7J6VFM5_THATH</name>
<dbReference type="CDD" id="cd00590">
    <property type="entry name" value="RRM_SF"/>
    <property type="match status" value="1"/>
</dbReference>
<gene>
    <name evidence="5" type="ORF">FRX31_026487</name>
</gene>
<evidence type="ECO:0000256" key="1">
    <source>
        <dbReference type="PROSITE-ProRule" id="PRU00176"/>
    </source>
</evidence>
<dbReference type="InterPro" id="IPR000504">
    <property type="entry name" value="RRM_dom"/>
</dbReference>
<feature type="domain" description="RRM" evidence="3">
    <location>
        <begin position="370"/>
        <end position="446"/>
    </location>
</feature>
<evidence type="ECO:0000313" key="5">
    <source>
        <dbReference type="EMBL" id="KAF5183926.1"/>
    </source>
</evidence>
<feature type="region of interest" description="Disordered" evidence="2">
    <location>
        <begin position="326"/>
        <end position="346"/>
    </location>
</feature>
<dbReference type="FunFam" id="2.30.30.490:FF:000017">
    <property type="entry name" value="Bromo-adjacent homology (BAH) domain-containing protein"/>
    <property type="match status" value="1"/>
</dbReference>
<dbReference type="EMBL" id="JABWDY010032772">
    <property type="protein sequence ID" value="KAF5183926.1"/>
    <property type="molecule type" value="Genomic_DNA"/>
</dbReference>
<dbReference type="OrthoDB" id="1896853at2759"/>
<dbReference type="InterPro" id="IPR043151">
    <property type="entry name" value="BAH_sf"/>
</dbReference>
<protein>
    <submittedName>
        <fullName evidence="5">Anti-silencing</fullName>
    </submittedName>
</protein>
<keyword evidence="6" id="KW-1185">Reference proteome</keyword>
<dbReference type="InterPro" id="IPR001025">
    <property type="entry name" value="BAH_dom"/>
</dbReference>
<dbReference type="SUPFAM" id="SSF54928">
    <property type="entry name" value="RNA-binding domain, RBD"/>
    <property type="match status" value="1"/>
</dbReference>
<dbReference type="InterPro" id="IPR012677">
    <property type="entry name" value="Nucleotide-bd_a/b_plait_sf"/>
</dbReference>
<accession>A0A7J6VFM5</accession>
<comment type="caution">
    <text evidence="5">The sequence shown here is derived from an EMBL/GenBank/DDBJ whole genome shotgun (WGS) entry which is preliminary data.</text>
</comment>
<evidence type="ECO:0000259" key="4">
    <source>
        <dbReference type="PROSITE" id="PS51038"/>
    </source>
</evidence>
<dbReference type="InterPro" id="IPR035979">
    <property type="entry name" value="RBD_domain_sf"/>
</dbReference>
<dbReference type="Pfam" id="PF00076">
    <property type="entry name" value="RRM_1"/>
    <property type="match status" value="1"/>
</dbReference>
<proteinExistence type="predicted"/>
<evidence type="ECO:0000313" key="6">
    <source>
        <dbReference type="Proteomes" id="UP000554482"/>
    </source>
</evidence>
<evidence type="ECO:0000256" key="2">
    <source>
        <dbReference type="SAM" id="MobiDB-lite"/>
    </source>
</evidence>
<organism evidence="5 6">
    <name type="scientific">Thalictrum thalictroides</name>
    <name type="common">Rue-anemone</name>
    <name type="synonym">Anemone thalictroides</name>
    <dbReference type="NCBI Taxonomy" id="46969"/>
    <lineage>
        <taxon>Eukaryota</taxon>
        <taxon>Viridiplantae</taxon>
        <taxon>Streptophyta</taxon>
        <taxon>Embryophyta</taxon>
        <taxon>Tracheophyta</taxon>
        <taxon>Spermatophyta</taxon>
        <taxon>Magnoliopsida</taxon>
        <taxon>Ranunculales</taxon>
        <taxon>Ranunculaceae</taxon>
        <taxon>Thalictroideae</taxon>
        <taxon>Thalictrum</taxon>
    </lineage>
</organism>
<feature type="compositionally biased region" description="Basic and acidic residues" evidence="2">
    <location>
        <begin position="290"/>
        <end position="300"/>
    </location>
</feature>
<reference evidence="5 6" key="1">
    <citation type="submission" date="2020-06" db="EMBL/GenBank/DDBJ databases">
        <title>Transcriptomic and genomic resources for Thalictrum thalictroides and T. hernandezii: Facilitating candidate gene discovery in an emerging model plant lineage.</title>
        <authorList>
            <person name="Arias T."/>
            <person name="Riano-Pachon D.M."/>
            <person name="Di Stilio V.S."/>
        </authorList>
    </citation>
    <scope>NUCLEOTIDE SEQUENCE [LARGE SCALE GENOMIC DNA]</scope>
    <source>
        <strain evidence="6">cv. WT478/WT964</strain>
        <tissue evidence="5">Leaves</tissue>
    </source>
</reference>
<dbReference type="GO" id="GO:0003723">
    <property type="term" value="F:RNA binding"/>
    <property type="evidence" value="ECO:0007669"/>
    <property type="project" value="UniProtKB-UniRule"/>
</dbReference>
<feature type="compositionally biased region" description="Basic and acidic residues" evidence="2">
    <location>
        <begin position="332"/>
        <end position="346"/>
    </location>
</feature>
<keyword evidence="1" id="KW-0694">RNA-binding</keyword>
<dbReference type="Proteomes" id="UP000554482">
    <property type="component" value="Unassembled WGS sequence"/>
</dbReference>
<dbReference type="Pfam" id="PF01426">
    <property type="entry name" value="BAH"/>
    <property type="match status" value="1"/>
</dbReference>
<feature type="region of interest" description="Disordered" evidence="2">
    <location>
        <begin position="279"/>
        <end position="300"/>
    </location>
</feature>
<dbReference type="PANTHER" id="PTHR47073:SF2">
    <property type="entry name" value="PROTEIN ANTI-SILENCING 1"/>
    <property type="match status" value="1"/>
</dbReference>
<dbReference type="PROSITE" id="PS51038">
    <property type="entry name" value="BAH"/>
    <property type="match status" value="1"/>
</dbReference>
<dbReference type="GO" id="GO:0003682">
    <property type="term" value="F:chromatin binding"/>
    <property type="evidence" value="ECO:0007669"/>
    <property type="project" value="InterPro"/>
</dbReference>
<dbReference type="AlphaFoldDB" id="A0A7J6VFM5"/>
<dbReference type="Gene3D" id="3.30.70.330">
    <property type="match status" value="1"/>
</dbReference>
<dbReference type="Gene3D" id="2.30.30.490">
    <property type="match status" value="1"/>
</dbReference>
<feature type="domain" description="BAH" evidence="4">
    <location>
        <begin position="33"/>
        <end position="160"/>
    </location>
</feature>
<dbReference type="PROSITE" id="PS50102">
    <property type="entry name" value="RRM"/>
    <property type="match status" value="1"/>
</dbReference>
<sequence length="551" mass="63388">MVFEPVSFSWGVKGRRGITKDVQFYESFRYDGVEYFLHDYVYIYNDELPDKPDIGKLLKMWHQTSRNVNRMKVLWLFRPYEIQKYLKDCDILENEIFLASGEGKGVSNVNDPEVLVGKCNVVCTSKDERNPQPSAGEMKMADYIFSRTFDVGKFRISDKIGDRIAGTEITDIFNKKISQQLAKEGKDENVSCIAGPVGKGREQTLFKNTTGSKGFKADNNRLQPNSKRDCNTLLASSINAAKKYGSLHDLSKPIKANAPQFESKSIAYVVQKSGSYSSNVKTEPYGSDVRSSEYKQKTREEHYVEERKKIKLEEKTTKISGREGVEATNGKDINKPKKQTDKSKWFKTDKGKSLNIPLEDKLGTAWRDETLVLFQNLDPSYTSEDIKEIVWCTFGEECTAMMRPRDTFSSLDNGQAFVIFHTKEIVEKVVDELQRRHLMIEDERPLVAYKGNLEVAAQHSKFIGHQSIAKVDLRQRQRSSDWKEAVGTSHYPQPNTIEYDMAVEWCLLHKQSDLWWKALHEEQEKELIELKRKLNCTSIIGKPDKREMNVR</sequence>
<evidence type="ECO:0000259" key="3">
    <source>
        <dbReference type="PROSITE" id="PS50102"/>
    </source>
</evidence>